<keyword evidence="2" id="KW-1185">Reference proteome</keyword>
<proteinExistence type="predicted"/>
<dbReference type="EMBL" id="ML733419">
    <property type="protein sequence ID" value="KAB8221627.1"/>
    <property type="molecule type" value="Genomic_DNA"/>
</dbReference>
<name>A0A5N6EW97_9EURO</name>
<organism evidence="1 2">
    <name type="scientific">Aspergillus novoparasiticus</name>
    <dbReference type="NCBI Taxonomy" id="986946"/>
    <lineage>
        <taxon>Eukaryota</taxon>
        <taxon>Fungi</taxon>
        <taxon>Dikarya</taxon>
        <taxon>Ascomycota</taxon>
        <taxon>Pezizomycotina</taxon>
        <taxon>Eurotiomycetes</taxon>
        <taxon>Eurotiomycetidae</taxon>
        <taxon>Eurotiales</taxon>
        <taxon>Aspergillaceae</taxon>
        <taxon>Aspergillus</taxon>
        <taxon>Aspergillus subgen. Circumdati</taxon>
    </lineage>
</organism>
<sequence length="283" mass="31129">MKKTYFFPPNFDYPPNGFLWPGRILTDPFDPGTCLNRGDLPAYPDDTPLRESFKIDWNCGEELKRTGLVGLWLRFLQFVGIEASGSISWSLGNTDLYTIPKLETKFIEPSKEFIEDSVMKPEVVACLTETNFETPVYMVTGVKVAYGASMAWDRWSGIAVDAKLAGHGAAGGVPAGGGAETKIDDSKKRNAGFRKSSPIVFAYQVREICYDKHFSLHNKSVDKGAVLYDLEKAGNTANEKRMVLESFFTVAGMASEEETISRTQFHAAAAADESGAECDCMAP</sequence>
<reference evidence="1 2" key="1">
    <citation type="submission" date="2019-04" db="EMBL/GenBank/DDBJ databases">
        <title>Fungal friends and foes A comparative genomics study of 23 Aspergillus species from section Flavi.</title>
        <authorList>
            <consortium name="DOE Joint Genome Institute"/>
            <person name="Kjaerbolling I."/>
            <person name="Vesth T.C."/>
            <person name="Frisvad J.C."/>
            <person name="Nybo J.L."/>
            <person name="Theobald S."/>
            <person name="Kildgaard S."/>
            <person name="Petersen T.I."/>
            <person name="Kuo A."/>
            <person name="Sato A."/>
            <person name="Lyhne E.K."/>
            <person name="Kogle M.E."/>
            <person name="Wiebenga A."/>
            <person name="Kun R.S."/>
            <person name="Lubbers R.J."/>
            <person name="Makela M.R."/>
            <person name="Barry K."/>
            <person name="Chovatia M."/>
            <person name="Clum A."/>
            <person name="Daum C."/>
            <person name="Haridas S."/>
            <person name="He G."/>
            <person name="LaButti K."/>
            <person name="Lipzen A."/>
            <person name="Mondo S."/>
            <person name="Pangilinan J."/>
            <person name="Riley R."/>
            <person name="Salamov A."/>
            <person name="Simmons B.A."/>
            <person name="Magnuson J.K."/>
            <person name="Henrissat B."/>
            <person name="Mortensen U.H."/>
            <person name="Larsen T.O."/>
            <person name="De vries R.P."/>
            <person name="Grigoriev I.V."/>
            <person name="Machida M."/>
            <person name="Baker S.E."/>
            <person name="Andersen M.R."/>
        </authorList>
    </citation>
    <scope>NUCLEOTIDE SEQUENCE [LARGE SCALE GENOMIC DNA]</scope>
    <source>
        <strain evidence="1 2">CBS 126849</strain>
    </source>
</reference>
<accession>A0A5N6EW97</accession>
<dbReference type="AlphaFoldDB" id="A0A5N6EW97"/>
<evidence type="ECO:0000313" key="2">
    <source>
        <dbReference type="Proteomes" id="UP000326799"/>
    </source>
</evidence>
<gene>
    <name evidence="1" type="ORF">BDV33DRAFT_202364</name>
</gene>
<dbReference type="Proteomes" id="UP000326799">
    <property type="component" value="Unassembled WGS sequence"/>
</dbReference>
<protein>
    <submittedName>
        <fullName evidence="1">Uncharacterized protein</fullName>
    </submittedName>
</protein>
<evidence type="ECO:0000313" key="1">
    <source>
        <dbReference type="EMBL" id="KAB8221627.1"/>
    </source>
</evidence>